<dbReference type="Proteomes" id="UP000500938">
    <property type="component" value="Chromosome"/>
</dbReference>
<dbReference type="Pfam" id="PF19313">
    <property type="entry name" value="DUF5916"/>
    <property type="match status" value="1"/>
</dbReference>
<proteinExistence type="predicted"/>
<evidence type="ECO:0000313" key="3">
    <source>
        <dbReference type="Proteomes" id="UP000500938"/>
    </source>
</evidence>
<organism evidence="2 3">
    <name type="scientific">Gemmatimonas groenlandica</name>
    <dbReference type="NCBI Taxonomy" id="2732249"/>
    <lineage>
        <taxon>Bacteria</taxon>
        <taxon>Pseudomonadati</taxon>
        <taxon>Gemmatimonadota</taxon>
        <taxon>Gemmatimonadia</taxon>
        <taxon>Gemmatimonadales</taxon>
        <taxon>Gemmatimonadaceae</taxon>
        <taxon>Gemmatimonas</taxon>
    </lineage>
</organism>
<dbReference type="Gene3D" id="2.60.40.1190">
    <property type="match status" value="1"/>
</dbReference>
<dbReference type="KEGG" id="ggr:HKW67_03395"/>
<protein>
    <submittedName>
        <fullName evidence="2">Carbohydrate binding family 9 domain-containing protein</fullName>
    </submittedName>
</protein>
<evidence type="ECO:0000313" key="2">
    <source>
        <dbReference type="EMBL" id="QJR34627.1"/>
    </source>
</evidence>
<gene>
    <name evidence="2" type="ORF">HKW67_03395</name>
</gene>
<reference evidence="2 3" key="1">
    <citation type="submission" date="2020-05" db="EMBL/GenBank/DDBJ databases">
        <title>Complete genome sequence of Gemmatimonas greenlandica TET16.</title>
        <authorList>
            <person name="Zeng Y."/>
        </authorList>
    </citation>
    <scope>NUCLEOTIDE SEQUENCE [LARGE SCALE GENOMIC DNA]</scope>
    <source>
        <strain evidence="2 3">TET16</strain>
    </source>
</reference>
<dbReference type="InterPro" id="IPR045670">
    <property type="entry name" value="DUF5916"/>
</dbReference>
<dbReference type="CDD" id="cd09618">
    <property type="entry name" value="CBM9_like_2"/>
    <property type="match status" value="1"/>
</dbReference>
<name>A0A6M4IME2_9BACT</name>
<dbReference type="RefSeq" id="WP_171224055.1">
    <property type="nucleotide sequence ID" value="NZ_CP053085.1"/>
</dbReference>
<accession>A0A6M4IME2</accession>
<dbReference type="SUPFAM" id="SSF49344">
    <property type="entry name" value="CBD9-like"/>
    <property type="match status" value="1"/>
</dbReference>
<evidence type="ECO:0000259" key="1">
    <source>
        <dbReference type="Pfam" id="PF19313"/>
    </source>
</evidence>
<dbReference type="EMBL" id="CP053085">
    <property type="protein sequence ID" value="QJR34627.1"/>
    <property type="molecule type" value="Genomic_DNA"/>
</dbReference>
<dbReference type="AlphaFoldDB" id="A0A6M4IME2"/>
<keyword evidence="3" id="KW-1185">Reference proteome</keyword>
<feature type="domain" description="DUF5916" evidence="1">
    <location>
        <begin position="234"/>
        <end position="292"/>
    </location>
</feature>
<sequence length="705" mass="77628">MDEAMWTAADSIGALTEVEPVAGRAPAGRTIVRVLTDADRIVIGVRADDPNPDGIVSFARERDNSLANEDHIKIVLDTYLDGRSGYVFAVNPNGARYDALISGDGENANWDAVWDAATVRTATGWSAEIVIPIRSVQFASGLTTWGFNVQRRVQRLLENDRWASPVRDFKITQTFRAGRLTNLPPFALGLGLSVRPSLMGATGVPAPGAVRRDERDMSLDITQTLGASTLAALTVNTDFAETEVDTRRTNLTRFPIVFPEKRTFFLQGADIFDFGLSLGDDVRPFFSRRIGLLSGNEVPIRAGVKVTGRANGANVGAIALRTGDLSAAVTAGTTLPSTANTLGVLRYKQNIGRESTVGMIGTIGDPTGRANSWMGGLDATYQTSRFHGNKNLAMGVWGLQTDRDGLTGEKSAWGAKIDYPNDLWQISATYKRIGDGFDPSLGFVPRAAAQIITFTSNFVPRPRGRVAGLRVRQMVNEFQPRVVTDLNGKWESYRIFMAPVNWRLESGDRFELNVNPTGERLAVPFTIAPGVTIPAGAYHWNRYRVEGGLAAKRRFSGQATWWFGPFYTGRLDEITLTTAWKPSSLFNVEVNGTRNIGRLREGGFTQDLIGTRLRVNVSSNLQLNSYAQYDNQSDTFGANTRIRWTFSPLGDLFIVYNHNLRHDINGDTGLPYGTGLQTDPTTRYPRNWGFASNQLLVKLQYAFRY</sequence>